<name>A0ABN4YBW8_9GAMM</name>
<evidence type="ECO:0000313" key="2">
    <source>
        <dbReference type="EMBL" id="ARD21901.1"/>
    </source>
</evidence>
<reference evidence="2 3" key="1">
    <citation type="submission" date="2017-03" db="EMBL/GenBank/DDBJ databases">
        <title>Genome sequencing of Shewanella japonica KCTC 22435.</title>
        <authorList>
            <person name="Kim K.M."/>
        </authorList>
    </citation>
    <scope>NUCLEOTIDE SEQUENCE [LARGE SCALE GENOMIC DNA]</scope>
    <source>
        <strain evidence="2 3">KCTC 22435</strain>
    </source>
</reference>
<feature type="transmembrane region" description="Helical" evidence="1">
    <location>
        <begin position="5"/>
        <end position="23"/>
    </location>
</feature>
<keyword evidence="3" id="KW-1185">Reference proteome</keyword>
<dbReference type="Proteomes" id="UP000191820">
    <property type="component" value="Chromosome"/>
</dbReference>
<proteinExistence type="predicted"/>
<accession>A0ABN4YBW8</accession>
<keyword evidence="1" id="KW-1133">Transmembrane helix</keyword>
<feature type="transmembrane region" description="Helical" evidence="1">
    <location>
        <begin position="54"/>
        <end position="75"/>
    </location>
</feature>
<keyword evidence="1" id="KW-0812">Transmembrane</keyword>
<feature type="transmembrane region" description="Helical" evidence="1">
    <location>
        <begin position="219"/>
        <end position="240"/>
    </location>
</feature>
<gene>
    <name evidence="2" type="ORF">SJ2017_1584</name>
</gene>
<organism evidence="2 3">
    <name type="scientific">Shewanella japonica</name>
    <dbReference type="NCBI Taxonomy" id="93973"/>
    <lineage>
        <taxon>Bacteria</taxon>
        <taxon>Pseudomonadati</taxon>
        <taxon>Pseudomonadota</taxon>
        <taxon>Gammaproteobacteria</taxon>
        <taxon>Alteromonadales</taxon>
        <taxon>Shewanellaceae</taxon>
        <taxon>Shewanella</taxon>
    </lineage>
</organism>
<protein>
    <recommendedName>
        <fullName evidence="4">Yip1 domain-containing protein</fullName>
    </recommendedName>
</protein>
<feature type="transmembrane region" description="Helical" evidence="1">
    <location>
        <begin position="87"/>
        <end position="110"/>
    </location>
</feature>
<keyword evidence="1" id="KW-0472">Membrane</keyword>
<dbReference type="EMBL" id="CP020472">
    <property type="protein sequence ID" value="ARD21901.1"/>
    <property type="molecule type" value="Genomic_DNA"/>
</dbReference>
<evidence type="ECO:0000313" key="3">
    <source>
        <dbReference type="Proteomes" id="UP000191820"/>
    </source>
</evidence>
<sequence length="244" mass="26945">MDINYLAMLLMALQPFIIYYTVYKPSEKSKSDNEFHQSFITIPPSFSFFYFEQFGYAFAILTVVALLGIALSQIIRKTAGNAVEVKSLLVFGTAWFCNFGIGYTIISFFSGASDTSNSSEVATPLLSLDSVFSALGVSLCMFIGVIIWTLSRALEVYKTNETEFSDLLIMPFAALGGFSPVFGDYFIISLLLNFCFIFAVSKVSIEAHNDPSMGGVGFFYMYLFMMGAGGCVLVKLGMFISQLF</sequence>
<evidence type="ECO:0000256" key="1">
    <source>
        <dbReference type="SAM" id="Phobius"/>
    </source>
</evidence>
<feature type="transmembrane region" description="Helical" evidence="1">
    <location>
        <begin position="172"/>
        <end position="199"/>
    </location>
</feature>
<feature type="transmembrane region" description="Helical" evidence="1">
    <location>
        <begin position="130"/>
        <end position="151"/>
    </location>
</feature>
<evidence type="ECO:0008006" key="4">
    <source>
        <dbReference type="Google" id="ProtNLM"/>
    </source>
</evidence>